<dbReference type="Proteomes" id="UP001366166">
    <property type="component" value="Chromosome"/>
</dbReference>
<protein>
    <recommendedName>
        <fullName evidence="3">Acetyltransferase</fullName>
    </recommendedName>
</protein>
<proteinExistence type="predicted"/>
<sequence>MANPSQDQPANLKTHQMATGGGSALRRYQDLIVGSRSWGRLIYFELCMLFANCRGALGLFLRKLLWPRLFGSCGGGVMFAAGVVLRHPGRIHLGQRVVVSEGCILDGRCPDTERAVVVGDDVNLANEVMLSAKQGYIEIGPRCGLGARVIVHSVAHNPVVIGPDVVIGPLCYLAGGGNYHTDRLDVPIGQQGIKDMGGIKVEEGAWLGAGVYVLDGVSVGSGAIAAAGAVVAADVPALAVVGGLPAKLIKMRAKEDST</sequence>
<dbReference type="InterPro" id="IPR011004">
    <property type="entry name" value="Trimer_LpxA-like_sf"/>
</dbReference>
<dbReference type="AlphaFoldDB" id="A0AAU9EXB6"/>
<dbReference type="RefSeq" id="WP_338606068.1">
    <property type="nucleotide sequence ID" value="NZ_AP028679.1"/>
</dbReference>
<dbReference type="InterPro" id="IPR051159">
    <property type="entry name" value="Hexapeptide_acetyltransf"/>
</dbReference>
<evidence type="ECO:0000313" key="2">
    <source>
        <dbReference type="Proteomes" id="UP001366166"/>
    </source>
</evidence>
<dbReference type="PANTHER" id="PTHR23416:SF78">
    <property type="entry name" value="LIPOPOLYSACCHARIDE BIOSYNTHESIS O-ACETYL TRANSFERASE WBBJ-RELATED"/>
    <property type="match status" value="1"/>
</dbReference>
<evidence type="ECO:0000313" key="1">
    <source>
        <dbReference type="EMBL" id="BEQ14353.1"/>
    </source>
</evidence>
<gene>
    <name evidence="1" type="ORF">FAK_14190</name>
</gene>
<dbReference type="PANTHER" id="PTHR23416">
    <property type="entry name" value="SIALIC ACID SYNTHASE-RELATED"/>
    <property type="match status" value="1"/>
</dbReference>
<name>A0AAU9EXB6_9BACT</name>
<organism evidence="1 2">
    <name type="scientific">Desulfoferula mesophila</name>
    <dbReference type="NCBI Taxonomy" id="3058419"/>
    <lineage>
        <taxon>Bacteria</taxon>
        <taxon>Pseudomonadati</taxon>
        <taxon>Thermodesulfobacteriota</taxon>
        <taxon>Desulfarculia</taxon>
        <taxon>Desulfarculales</taxon>
        <taxon>Desulfarculaceae</taxon>
        <taxon>Desulfoferula</taxon>
    </lineage>
</organism>
<dbReference type="SUPFAM" id="SSF51161">
    <property type="entry name" value="Trimeric LpxA-like enzymes"/>
    <property type="match status" value="1"/>
</dbReference>
<keyword evidence="2" id="KW-1185">Reference proteome</keyword>
<evidence type="ECO:0008006" key="3">
    <source>
        <dbReference type="Google" id="ProtNLM"/>
    </source>
</evidence>
<dbReference type="EMBL" id="AP028679">
    <property type="protein sequence ID" value="BEQ14353.1"/>
    <property type="molecule type" value="Genomic_DNA"/>
</dbReference>
<accession>A0AAU9EXB6</accession>
<dbReference type="KEGG" id="dmp:FAK_14190"/>
<dbReference type="Gene3D" id="2.160.10.10">
    <property type="entry name" value="Hexapeptide repeat proteins"/>
    <property type="match status" value="2"/>
</dbReference>
<reference evidence="2" key="1">
    <citation type="journal article" date="2023" name="Arch. Microbiol.">
        <title>Desulfoferula mesophilus gen. nov. sp. nov., a mesophilic sulfate-reducing bacterium isolated from a brackish lake sediment.</title>
        <authorList>
            <person name="Watanabe T."/>
            <person name="Yabe T."/>
            <person name="Tsuji J.M."/>
            <person name="Fukui M."/>
        </authorList>
    </citation>
    <scope>NUCLEOTIDE SEQUENCE [LARGE SCALE GENOMIC DNA]</scope>
    <source>
        <strain evidence="2">12FAK</strain>
    </source>
</reference>